<dbReference type="VEuPathDB" id="VectorBase:GBRI022224"/>
<dbReference type="EnsemblMetazoa" id="GBRI022224-RA">
    <property type="protein sequence ID" value="GBRI022224-PA"/>
    <property type="gene ID" value="GBRI022224"/>
</dbReference>
<organism evidence="2 3">
    <name type="scientific">Glossina brevipalpis</name>
    <dbReference type="NCBI Taxonomy" id="37001"/>
    <lineage>
        <taxon>Eukaryota</taxon>
        <taxon>Metazoa</taxon>
        <taxon>Ecdysozoa</taxon>
        <taxon>Arthropoda</taxon>
        <taxon>Hexapoda</taxon>
        <taxon>Insecta</taxon>
        <taxon>Pterygota</taxon>
        <taxon>Neoptera</taxon>
        <taxon>Endopterygota</taxon>
        <taxon>Diptera</taxon>
        <taxon>Brachycera</taxon>
        <taxon>Muscomorpha</taxon>
        <taxon>Hippoboscoidea</taxon>
        <taxon>Glossinidae</taxon>
        <taxon>Glossina</taxon>
    </lineage>
</organism>
<reference evidence="2" key="2">
    <citation type="submission" date="2020-05" db="UniProtKB">
        <authorList>
            <consortium name="EnsemblMetazoa"/>
        </authorList>
    </citation>
    <scope>IDENTIFICATION</scope>
    <source>
        <strain evidence="2">IAEA</strain>
    </source>
</reference>
<protein>
    <submittedName>
        <fullName evidence="2">Uncharacterized protein</fullName>
    </submittedName>
</protein>
<dbReference type="Proteomes" id="UP000091820">
    <property type="component" value="Unassembled WGS sequence"/>
</dbReference>
<feature type="compositionally biased region" description="Basic and acidic residues" evidence="1">
    <location>
        <begin position="22"/>
        <end position="39"/>
    </location>
</feature>
<evidence type="ECO:0000256" key="1">
    <source>
        <dbReference type="SAM" id="MobiDB-lite"/>
    </source>
</evidence>
<accession>A0A1A9WJQ5</accession>
<proteinExistence type="predicted"/>
<keyword evidence="3" id="KW-1185">Reference proteome</keyword>
<dbReference type="AlphaFoldDB" id="A0A1A9WJQ5"/>
<name>A0A1A9WJQ5_9MUSC</name>
<feature type="region of interest" description="Disordered" evidence="1">
    <location>
        <begin position="1"/>
        <end position="48"/>
    </location>
</feature>
<evidence type="ECO:0000313" key="3">
    <source>
        <dbReference type="Proteomes" id="UP000091820"/>
    </source>
</evidence>
<evidence type="ECO:0000313" key="2">
    <source>
        <dbReference type="EnsemblMetazoa" id="GBRI022224-PA"/>
    </source>
</evidence>
<dbReference type="STRING" id="37001.A0A1A9WJQ5"/>
<sequence length="104" mass="11096">MEMRSTNDLIAAANASTDGADDFEKLKAEREKQRQERQKQKFARTVSTAPGVENAPATIVPVVAAVIPASTTLTTTDELPRTDLLPVVASNVNLPTTSTESAVE</sequence>
<reference evidence="3" key="1">
    <citation type="submission" date="2014-03" db="EMBL/GenBank/DDBJ databases">
        <authorList>
            <person name="Aksoy S."/>
            <person name="Warren W."/>
            <person name="Wilson R.K."/>
        </authorList>
    </citation>
    <scope>NUCLEOTIDE SEQUENCE [LARGE SCALE GENOMIC DNA]</scope>
    <source>
        <strain evidence="3">IAEA</strain>
    </source>
</reference>